<reference evidence="12" key="1">
    <citation type="submission" date="2018-05" db="EMBL/GenBank/DDBJ databases">
        <authorList>
            <person name="Lanie J.A."/>
            <person name="Ng W.-L."/>
            <person name="Kazmierczak K.M."/>
            <person name="Andrzejewski T.M."/>
            <person name="Davidsen T.M."/>
            <person name="Wayne K.J."/>
            <person name="Tettelin H."/>
            <person name="Glass J.I."/>
            <person name="Rusch D."/>
            <person name="Podicherti R."/>
            <person name="Tsui H.-C.T."/>
            <person name="Winkler M.E."/>
        </authorList>
    </citation>
    <scope>NUCLEOTIDE SEQUENCE</scope>
</reference>
<evidence type="ECO:0000256" key="1">
    <source>
        <dbReference type="ARBA" id="ARBA00001928"/>
    </source>
</evidence>
<evidence type="ECO:0000256" key="3">
    <source>
        <dbReference type="ARBA" id="ARBA00012243"/>
    </source>
</evidence>
<comment type="pathway">
    <text evidence="11">Phospholipid metabolism; phosphatidylethanolamine biosynthesis.</text>
</comment>
<comment type="pathway">
    <text evidence="2">Lipid metabolism.</text>
</comment>
<dbReference type="EC" id="4.1.1.65" evidence="3"/>
<keyword evidence="10" id="KW-0670">Pyruvate</keyword>
<keyword evidence="7" id="KW-0594">Phospholipid biosynthesis</keyword>
<dbReference type="PANTHER" id="PTHR10067">
    <property type="entry name" value="PHOSPHATIDYLSERINE DECARBOXYLASE"/>
    <property type="match status" value="1"/>
</dbReference>
<dbReference type="GO" id="GO:0004609">
    <property type="term" value="F:phosphatidylserine decarboxylase activity"/>
    <property type="evidence" value="ECO:0007669"/>
    <property type="project" value="UniProtKB-EC"/>
</dbReference>
<evidence type="ECO:0000256" key="8">
    <source>
        <dbReference type="ARBA" id="ARBA00023239"/>
    </source>
</evidence>
<evidence type="ECO:0000256" key="2">
    <source>
        <dbReference type="ARBA" id="ARBA00005189"/>
    </source>
</evidence>
<dbReference type="GO" id="GO:0006646">
    <property type="term" value="P:phosphatidylethanolamine biosynthetic process"/>
    <property type="evidence" value="ECO:0007669"/>
    <property type="project" value="UniProtKB-UniPathway"/>
</dbReference>
<evidence type="ECO:0000313" key="12">
    <source>
        <dbReference type="EMBL" id="SVA41509.1"/>
    </source>
</evidence>
<keyword evidence="6" id="KW-0443">Lipid metabolism</keyword>
<dbReference type="EMBL" id="UINC01009250">
    <property type="protein sequence ID" value="SVA41509.1"/>
    <property type="molecule type" value="Genomic_DNA"/>
</dbReference>
<evidence type="ECO:0000256" key="5">
    <source>
        <dbReference type="ARBA" id="ARBA00022793"/>
    </source>
</evidence>
<dbReference type="AlphaFoldDB" id="A0A381VMG1"/>
<dbReference type="PANTHER" id="PTHR10067:SF6">
    <property type="entry name" value="PHOSPHATIDYLSERINE DECARBOXYLASE PROENZYME, MITOCHONDRIAL"/>
    <property type="match status" value="1"/>
</dbReference>
<organism evidence="12">
    <name type="scientific">marine metagenome</name>
    <dbReference type="NCBI Taxonomy" id="408172"/>
    <lineage>
        <taxon>unclassified sequences</taxon>
        <taxon>metagenomes</taxon>
        <taxon>ecological metagenomes</taxon>
    </lineage>
</organism>
<evidence type="ECO:0000256" key="10">
    <source>
        <dbReference type="ARBA" id="ARBA00023317"/>
    </source>
</evidence>
<evidence type="ECO:0000256" key="7">
    <source>
        <dbReference type="ARBA" id="ARBA00023209"/>
    </source>
</evidence>
<name>A0A381VMG1_9ZZZZ</name>
<proteinExistence type="predicted"/>
<comment type="cofactor">
    <cofactor evidence="1">
        <name>pyruvate</name>
        <dbReference type="ChEBI" id="CHEBI:15361"/>
    </cofactor>
</comment>
<keyword evidence="8" id="KW-0456">Lyase</keyword>
<evidence type="ECO:0000256" key="9">
    <source>
        <dbReference type="ARBA" id="ARBA00023264"/>
    </source>
</evidence>
<protein>
    <recommendedName>
        <fullName evidence="3">phosphatidylserine decarboxylase</fullName>
        <ecNumber evidence="3">4.1.1.65</ecNumber>
    </recommendedName>
</protein>
<dbReference type="InterPro" id="IPR003817">
    <property type="entry name" value="PS_Dcarbxylase"/>
</dbReference>
<sequence>MTWFKTIIHELVLKVTRTRIVFIKNLMIKYFMHHYQIQLNECSRKNINEYKSFNDFFTRELSLNNRPIAENAKLIISPVDGTVAQFGSIKLGQLMQVKGINYRLDEFLNHHEHLIKIYENGYFMSIYLAPYNYHRVHLPCEGTLVSAEMVSGKTHRVDQKALKTIKNLYVENQRLISNFESNIFNFSLIMVAALNVSSMSITKKNHGTKFYEKAEEYGRFNLGSTVVILFPESAELDWSTSITIGQKVKFGECIAKVR</sequence>
<dbReference type="UniPathway" id="UPA00558"/>
<keyword evidence="9" id="KW-1208">Phospholipid metabolism</keyword>
<evidence type="ECO:0000256" key="6">
    <source>
        <dbReference type="ARBA" id="ARBA00023098"/>
    </source>
</evidence>
<evidence type="ECO:0000256" key="4">
    <source>
        <dbReference type="ARBA" id="ARBA00022516"/>
    </source>
</evidence>
<dbReference type="NCBIfam" id="TIGR00163">
    <property type="entry name" value="PS_decarb"/>
    <property type="match status" value="1"/>
</dbReference>
<keyword evidence="5" id="KW-0210">Decarboxylase</keyword>
<keyword evidence="4" id="KW-0444">Lipid biosynthesis</keyword>
<gene>
    <name evidence="12" type="ORF">METZ01_LOCUS94363</name>
</gene>
<evidence type="ECO:0000256" key="11">
    <source>
        <dbReference type="ARBA" id="ARBA00024326"/>
    </source>
</evidence>
<dbReference type="Pfam" id="PF02666">
    <property type="entry name" value="PS_Dcarbxylase"/>
    <property type="match status" value="1"/>
</dbReference>
<dbReference type="InterPro" id="IPR033177">
    <property type="entry name" value="PSD-B"/>
</dbReference>
<accession>A0A381VMG1</accession>